<keyword evidence="1" id="KW-0175">Coiled coil</keyword>
<reference evidence="3" key="1">
    <citation type="journal article" date="2020" name="Cell">
        <title>Large-Scale Comparative Analyses of Tick Genomes Elucidate Their Genetic Diversity and Vector Capacities.</title>
        <authorList>
            <consortium name="Tick Genome and Microbiome Consortium (TIGMIC)"/>
            <person name="Jia N."/>
            <person name="Wang J."/>
            <person name="Shi W."/>
            <person name="Du L."/>
            <person name="Sun Y."/>
            <person name="Zhan W."/>
            <person name="Jiang J.F."/>
            <person name="Wang Q."/>
            <person name="Zhang B."/>
            <person name="Ji P."/>
            <person name="Bell-Sakyi L."/>
            <person name="Cui X.M."/>
            <person name="Yuan T.T."/>
            <person name="Jiang B.G."/>
            <person name="Yang W.F."/>
            <person name="Lam T.T."/>
            <person name="Chang Q.C."/>
            <person name="Ding S.J."/>
            <person name="Wang X.J."/>
            <person name="Zhu J.G."/>
            <person name="Ruan X.D."/>
            <person name="Zhao L."/>
            <person name="Wei J.T."/>
            <person name="Ye R.Z."/>
            <person name="Que T.C."/>
            <person name="Du C.H."/>
            <person name="Zhou Y.H."/>
            <person name="Cheng J.X."/>
            <person name="Dai P.F."/>
            <person name="Guo W.B."/>
            <person name="Han X.H."/>
            <person name="Huang E.J."/>
            <person name="Li L.F."/>
            <person name="Wei W."/>
            <person name="Gao Y.C."/>
            <person name="Liu J.Z."/>
            <person name="Shao H.Z."/>
            <person name="Wang X."/>
            <person name="Wang C.C."/>
            <person name="Yang T.C."/>
            <person name="Huo Q.B."/>
            <person name="Li W."/>
            <person name="Chen H.Y."/>
            <person name="Chen S.E."/>
            <person name="Zhou L.G."/>
            <person name="Ni X.B."/>
            <person name="Tian J.H."/>
            <person name="Sheng Y."/>
            <person name="Liu T."/>
            <person name="Pan Y.S."/>
            <person name="Xia L.Y."/>
            <person name="Li J."/>
            <person name="Zhao F."/>
            <person name="Cao W.C."/>
        </authorList>
    </citation>
    <scope>NUCLEOTIDE SEQUENCE</scope>
    <source>
        <strain evidence="3">Rmic-2018</strain>
    </source>
</reference>
<evidence type="ECO:0000256" key="2">
    <source>
        <dbReference type="SAM" id="MobiDB-lite"/>
    </source>
</evidence>
<gene>
    <name evidence="3" type="ORF">HPB51_028837</name>
</gene>
<dbReference type="Proteomes" id="UP000821866">
    <property type="component" value="Unassembled WGS sequence"/>
</dbReference>
<feature type="region of interest" description="Disordered" evidence="2">
    <location>
        <begin position="258"/>
        <end position="285"/>
    </location>
</feature>
<accession>A0A9J6CW81</accession>
<protein>
    <submittedName>
        <fullName evidence="3">Uncharacterized protein</fullName>
    </submittedName>
</protein>
<proteinExistence type="predicted"/>
<reference evidence="3" key="2">
    <citation type="submission" date="2021-09" db="EMBL/GenBank/DDBJ databases">
        <authorList>
            <person name="Jia N."/>
            <person name="Wang J."/>
            <person name="Shi W."/>
            <person name="Du L."/>
            <person name="Sun Y."/>
            <person name="Zhan W."/>
            <person name="Jiang J."/>
            <person name="Wang Q."/>
            <person name="Zhang B."/>
            <person name="Ji P."/>
            <person name="Sakyi L.B."/>
            <person name="Cui X."/>
            <person name="Yuan T."/>
            <person name="Jiang B."/>
            <person name="Yang W."/>
            <person name="Lam T.T.-Y."/>
            <person name="Chang Q."/>
            <person name="Ding S."/>
            <person name="Wang X."/>
            <person name="Zhu J."/>
            <person name="Ruan X."/>
            <person name="Zhao L."/>
            <person name="Wei J."/>
            <person name="Que T."/>
            <person name="Du C."/>
            <person name="Cheng J."/>
            <person name="Dai P."/>
            <person name="Han X."/>
            <person name="Huang E."/>
            <person name="Gao Y."/>
            <person name="Liu J."/>
            <person name="Shao H."/>
            <person name="Ye R."/>
            <person name="Li L."/>
            <person name="Wei W."/>
            <person name="Wang X."/>
            <person name="Wang C."/>
            <person name="Huo Q."/>
            <person name="Li W."/>
            <person name="Guo W."/>
            <person name="Chen H."/>
            <person name="Chen S."/>
            <person name="Zhou L."/>
            <person name="Zhou L."/>
            <person name="Ni X."/>
            <person name="Tian J."/>
            <person name="Zhou Y."/>
            <person name="Sheng Y."/>
            <person name="Liu T."/>
            <person name="Pan Y."/>
            <person name="Xia L."/>
            <person name="Li J."/>
            <person name="Zhao F."/>
            <person name="Cao W."/>
        </authorList>
    </citation>
    <scope>NUCLEOTIDE SEQUENCE</scope>
    <source>
        <strain evidence="3">Rmic-2018</strain>
        <tissue evidence="3">Larvae</tissue>
    </source>
</reference>
<name>A0A9J6CW81_RHIMP</name>
<evidence type="ECO:0000313" key="4">
    <source>
        <dbReference type="Proteomes" id="UP000821866"/>
    </source>
</evidence>
<keyword evidence="4" id="KW-1185">Reference proteome</keyword>
<dbReference type="AlphaFoldDB" id="A0A9J6CW81"/>
<evidence type="ECO:0000313" key="3">
    <source>
        <dbReference type="EMBL" id="KAH7938645.1"/>
    </source>
</evidence>
<organism evidence="3 4">
    <name type="scientific">Rhipicephalus microplus</name>
    <name type="common">Cattle tick</name>
    <name type="synonym">Boophilus microplus</name>
    <dbReference type="NCBI Taxonomy" id="6941"/>
    <lineage>
        <taxon>Eukaryota</taxon>
        <taxon>Metazoa</taxon>
        <taxon>Ecdysozoa</taxon>
        <taxon>Arthropoda</taxon>
        <taxon>Chelicerata</taxon>
        <taxon>Arachnida</taxon>
        <taxon>Acari</taxon>
        <taxon>Parasitiformes</taxon>
        <taxon>Ixodida</taxon>
        <taxon>Ixodoidea</taxon>
        <taxon>Ixodidae</taxon>
        <taxon>Rhipicephalinae</taxon>
        <taxon>Rhipicephalus</taxon>
        <taxon>Boophilus</taxon>
    </lineage>
</organism>
<comment type="caution">
    <text evidence="3">The sequence shown here is derived from an EMBL/GenBank/DDBJ whole genome shotgun (WGS) entry which is preliminary data.</text>
</comment>
<sequence>MIVNQRNPKATKVHHIKETTTVVVLLSGPKVPNYVTCGTSMLRCALYRSQTAVCYECVALGYCAGVCPTPTKKVYRECSVNNLANDHRCQTTCALCGGGTSNGQQVLPALIPSLLLDKATKTASKGRQETQAAPRGSHITGFERSINLEDAISLASCLEQSQPLKRMLLLQEARSLKGHSHCKGCSSSRLRFQEAPKTCANCVKPCPVQHPAQVTHAALPDQKEHPRIAFLLQESARLKAQLQQMRVEFEALENTAKAPARSSLVEPQPAKRNIGTEGEMASDLDILGGKRDFKRVPA</sequence>
<feature type="coiled-coil region" evidence="1">
    <location>
        <begin position="228"/>
        <end position="255"/>
    </location>
</feature>
<dbReference type="EMBL" id="JABSTU010005857">
    <property type="protein sequence ID" value="KAH7938645.1"/>
    <property type="molecule type" value="Genomic_DNA"/>
</dbReference>
<evidence type="ECO:0000256" key="1">
    <source>
        <dbReference type="SAM" id="Coils"/>
    </source>
</evidence>